<name>A0A1Y1I9L1_KLENI</name>
<accession>A0A1Y1I9L1</accession>
<dbReference type="SUPFAM" id="SSF46579">
    <property type="entry name" value="Prefoldin"/>
    <property type="match status" value="1"/>
</dbReference>
<evidence type="ECO:0000256" key="3">
    <source>
        <dbReference type="SAM" id="Coils"/>
    </source>
</evidence>
<keyword evidence="2" id="KW-0143">Chaperone</keyword>
<feature type="coiled-coil region" evidence="3">
    <location>
        <begin position="31"/>
        <end position="65"/>
    </location>
</feature>
<protein>
    <submittedName>
        <fullName evidence="4">Prefoldin 2</fullName>
    </submittedName>
</protein>
<dbReference type="Proteomes" id="UP000054558">
    <property type="component" value="Unassembled WGS sequence"/>
</dbReference>
<organism evidence="4 5">
    <name type="scientific">Klebsormidium nitens</name>
    <name type="common">Green alga</name>
    <name type="synonym">Ulothrix nitens</name>
    <dbReference type="NCBI Taxonomy" id="105231"/>
    <lineage>
        <taxon>Eukaryota</taxon>
        <taxon>Viridiplantae</taxon>
        <taxon>Streptophyta</taxon>
        <taxon>Klebsormidiophyceae</taxon>
        <taxon>Klebsormidiales</taxon>
        <taxon>Klebsormidiaceae</taxon>
        <taxon>Klebsormidium</taxon>
    </lineage>
</organism>
<dbReference type="PANTHER" id="PTHR13303">
    <property type="entry name" value="PREFOLDIN SUBUNIT 2"/>
    <property type="match status" value="1"/>
</dbReference>
<keyword evidence="5" id="KW-1185">Reference proteome</keyword>
<dbReference type="OMA" id="TNDLREH"/>
<dbReference type="InterPro" id="IPR002777">
    <property type="entry name" value="PFD_beta-like"/>
</dbReference>
<evidence type="ECO:0000256" key="1">
    <source>
        <dbReference type="ARBA" id="ARBA00008045"/>
    </source>
</evidence>
<dbReference type="InterPro" id="IPR009053">
    <property type="entry name" value="Prefoldin"/>
</dbReference>
<dbReference type="Pfam" id="PF01920">
    <property type="entry name" value="Prefoldin_2"/>
    <property type="match status" value="1"/>
</dbReference>
<dbReference type="FunFam" id="1.10.287.370:FF:000002">
    <property type="entry name" value="Prefoldin subunit 2"/>
    <property type="match status" value="1"/>
</dbReference>
<proteinExistence type="inferred from homology"/>
<dbReference type="STRING" id="105231.A0A1Y1I9L1"/>
<reference evidence="4 5" key="1">
    <citation type="journal article" date="2014" name="Nat. Commun.">
        <title>Klebsormidium flaccidum genome reveals primary factors for plant terrestrial adaptation.</title>
        <authorList>
            <person name="Hori K."/>
            <person name="Maruyama F."/>
            <person name="Fujisawa T."/>
            <person name="Togashi T."/>
            <person name="Yamamoto N."/>
            <person name="Seo M."/>
            <person name="Sato S."/>
            <person name="Yamada T."/>
            <person name="Mori H."/>
            <person name="Tajima N."/>
            <person name="Moriyama T."/>
            <person name="Ikeuchi M."/>
            <person name="Watanabe M."/>
            <person name="Wada H."/>
            <person name="Kobayashi K."/>
            <person name="Saito M."/>
            <person name="Masuda T."/>
            <person name="Sasaki-Sekimoto Y."/>
            <person name="Mashiguchi K."/>
            <person name="Awai K."/>
            <person name="Shimojima M."/>
            <person name="Masuda S."/>
            <person name="Iwai M."/>
            <person name="Nobusawa T."/>
            <person name="Narise T."/>
            <person name="Kondo S."/>
            <person name="Saito H."/>
            <person name="Sato R."/>
            <person name="Murakawa M."/>
            <person name="Ihara Y."/>
            <person name="Oshima-Yamada Y."/>
            <person name="Ohtaka K."/>
            <person name="Satoh M."/>
            <person name="Sonobe K."/>
            <person name="Ishii M."/>
            <person name="Ohtani R."/>
            <person name="Kanamori-Sato M."/>
            <person name="Honoki R."/>
            <person name="Miyazaki D."/>
            <person name="Mochizuki H."/>
            <person name="Umetsu J."/>
            <person name="Higashi K."/>
            <person name="Shibata D."/>
            <person name="Kamiya Y."/>
            <person name="Sato N."/>
            <person name="Nakamura Y."/>
            <person name="Tabata S."/>
            <person name="Ida S."/>
            <person name="Kurokawa K."/>
            <person name="Ohta H."/>
        </authorList>
    </citation>
    <scope>NUCLEOTIDE SEQUENCE [LARGE SCALE GENOMIC DNA]</scope>
    <source>
        <strain evidence="4 5">NIES-2285</strain>
    </source>
</reference>
<dbReference type="EMBL" id="DF237182">
    <property type="protein sequence ID" value="GAQ85407.1"/>
    <property type="molecule type" value="Genomic_DNA"/>
</dbReference>
<dbReference type="GO" id="GO:0016272">
    <property type="term" value="C:prefoldin complex"/>
    <property type="evidence" value="ECO:0007669"/>
    <property type="project" value="InterPro"/>
</dbReference>
<dbReference type="GO" id="GO:0005737">
    <property type="term" value="C:cytoplasm"/>
    <property type="evidence" value="ECO:0000318"/>
    <property type="project" value="GO_Central"/>
</dbReference>
<sequence length="158" mass="17938">MPAYHVAFGTPVLLSQQMASSSNESVGLNSEEAIVRRYMELQNELQNLFAKLQELESEKVEHNMVVSTLDPLEPSRKCYRLVGSVLVERTVKEVLPAVTANRDNLAQIVKTLSEQFEKKKKELGEFQTKYKIRYKNEKEVRRAQQESGEGQGPGVLVQ</sequence>
<dbReference type="GO" id="GO:0006457">
    <property type="term" value="P:protein folding"/>
    <property type="evidence" value="ECO:0000318"/>
    <property type="project" value="GO_Central"/>
</dbReference>
<dbReference type="Gene3D" id="1.10.287.370">
    <property type="match status" value="1"/>
</dbReference>
<evidence type="ECO:0000256" key="2">
    <source>
        <dbReference type="ARBA" id="ARBA00023186"/>
    </source>
</evidence>
<evidence type="ECO:0000313" key="4">
    <source>
        <dbReference type="EMBL" id="GAQ85407.1"/>
    </source>
</evidence>
<evidence type="ECO:0000313" key="5">
    <source>
        <dbReference type="Proteomes" id="UP000054558"/>
    </source>
</evidence>
<keyword evidence="3" id="KW-0175">Coiled coil</keyword>
<dbReference type="OrthoDB" id="29646at2759"/>
<dbReference type="AlphaFoldDB" id="A0A1Y1I9L1"/>
<dbReference type="InterPro" id="IPR027235">
    <property type="entry name" value="PFD2"/>
</dbReference>
<comment type="similarity">
    <text evidence="1">Belongs to the prefoldin subunit beta family.</text>
</comment>
<dbReference type="CDD" id="cd23163">
    <property type="entry name" value="Prefoldin_2"/>
    <property type="match status" value="1"/>
</dbReference>
<feature type="coiled-coil region" evidence="3">
    <location>
        <begin position="102"/>
        <end position="129"/>
    </location>
</feature>
<dbReference type="GO" id="GO:0051082">
    <property type="term" value="F:unfolded protein binding"/>
    <property type="evidence" value="ECO:0007669"/>
    <property type="project" value="InterPro"/>
</dbReference>
<dbReference type="GO" id="GO:0009409">
    <property type="term" value="P:response to cold"/>
    <property type="evidence" value="ECO:0007669"/>
    <property type="project" value="UniProtKB-ARBA"/>
</dbReference>
<dbReference type="GO" id="GO:0044183">
    <property type="term" value="F:protein folding chaperone"/>
    <property type="evidence" value="ECO:0000318"/>
    <property type="project" value="GO_Central"/>
</dbReference>
<gene>
    <name evidence="4" type="ORF">KFL_002330170</name>
</gene>